<evidence type="ECO:0000313" key="1">
    <source>
        <dbReference type="EMBL" id="KAK8505240.1"/>
    </source>
</evidence>
<dbReference type="EMBL" id="JBBPBM010000128">
    <property type="protein sequence ID" value="KAK8505240.1"/>
    <property type="molecule type" value="Genomic_DNA"/>
</dbReference>
<accession>A0ABR2BFN9</accession>
<organism evidence="1 2">
    <name type="scientific">Hibiscus sabdariffa</name>
    <name type="common">roselle</name>
    <dbReference type="NCBI Taxonomy" id="183260"/>
    <lineage>
        <taxon>Eukaryota</taxon>
        <taxon>Viridiplantae</taxon>
        <taxon>Streptophyta</taxon>
        <taxon>Embryophyta</taxon>
        <taxon>Tracheophyta</taxon>
        <taxon>Spermatophyta</taxon>
        <taxon>Magnoliopsida</taxon>
        <taxon>eudicotyledons</taxon>
        <taxon>Gunneridae</taxon>
        <taxon>Pentapetalae</taxon>
        <taxon>rosids</taxon>
        <taxon>malvids</taxon>
        <taxon>Malvales</taxon>
        <taxon>Malvaceae</taxon>
        <taxon>Malvoideae</taxon>
        <taxon>Hibiscus</taxon>
    </lineage>
</organism>
<dbReference type="Proteomes" id="UP001472677">
    <property type="component" value="Unassembled WGS sequence"/>
</dbReference>
<reference evidence="1 2" key="1">
    <citation type="journal article" date="2024" name="G3 (Bethesda)">
        <title>Genome assembly of Hibiscus sabdariffa L. provides insights into metabolisms of medicinal natural products.</title>
        <authorList>
            <person name="Kim T."/>
        </authorList>
    </citation>
    <scope>NUCLEOTIDE SEQUENCE [LARGE SCALE GENOMIC DNA]</scope>
    <source>
        <strain evidence="1">TK-2024</strain>
        <tissue evidence="1">Old leaves</tissue>
    </source>
</reference>
<sequence length="165" mass="18999">MALAFRLAFILSVSLFCLNSLLGRLKMELMQLQNLFSFDSLPLHVLQEDEFTYYDRLDYEWSPEPSSLSKPQPKLTSATGVVRKFQGFASEFAYAIQSCRDNQCIECILAVSKLLFLLQHKRRVAWSIKRWLEKAAESSPMEPLSKRTRPVLHHAVGWPATLLCF</sequence>
<gene>
    <name evidence="1" type="ORF">V6N12_067210</name>
</gene>
<evidence type="ECO:0000313" key="2">
    <source>
        <dbReference type="Proteomes" id="UP001472677"/>
    </source>
</evidence>
<proteinExistence type="predicted"/>
<keyword evidence="2" id="KW-1185">Reference proteome</keyword>
<name>A0ABR2BFN9_9ROSI</name>
<protein>
    <submittedName>
        <fullName evidence="1">Uncharacterized protein</fullName>
    </submittedName>
</protein>
<comment type="caution">
    <text evidence="1">The sequence shown here is derived from an EMBL/GenBank/DDBJ whole genome shotgun (WGS) entry which is preliminary data.</text>
</comment>